<organism evidence="12 13">
    <name type="scientific">Knufia fluminis</name>
    <dbReference type="NCBI Taxonomy" id="191047"/>
    <lineage>
        <taxon>Eukaryota</taxon>
        <taxon>Fungi</taxon>
        <taxon>Dikarya</taxon>
        <taxon>Ascomycota</taxon>
        <taxon>Pezizomycotina</taxon>
        <taxon>Eurotiomycetes</taxon>
        <taxon>Chaetothyriomycetidae</taxon>
        <taxon>Chaetothyriales</taxon>
        <taxon>Trichomeriaceae</taxon>
        <taxon>Knufia</taxon>
    </lineage>
</organism>
<dbReference type="AlphaFoldDB" id="A0AAN8ECX8"/>
<keyword evidence="4" id="KW-0548">Nucleotidyltransferase</keyword>
<comment type="caution">
    <text evidence="12">The sequence shown here is derived from an EMBL/GenBank/DDBJ whole genome shotgun (WGS) entry which is preliminary data.</text>
</comment>
<dbReference type="Gene3D" id="3.40.250.10">
    <property type="entry name" value="Rhodanese-like domain"/>
    <property type="match status" value="1"/>
</dbReference>
<dbReference type="GO" id="GO:0032447">
    <property type="term" value="P:protein urmylation"/>
    <property type="evidence" value="ECO:0007669"/>
    <property type="project" value="TreeGrafter"/>
</dbReference>
<keyword evidence="5" id="KW-0547">Nucleotide-binding</keyword>
<dbReference type="EC" id="1.1.1.8" evidence="12"/>
<comment type="subcellular location">
    <subcellularLocation>
        <location evidence="1">Cytoplasm</location>
        <location evidence="1">Cytosol</location>
    </subcellularLocation>
</comment>
<keyword evidence="12" id="KW-0560">Oxidoreductase</keyword>
<evidence type="ECO:0000313" key="13">
    <source>
        <dbReference type="Proteomes" id="UP001316803"/>
    </source>
</evidence>
<dbReference type="InterPro" id="IPR035985">
    <property type="entry name" value="Ubiquitin-activating_enz"/>
</dbReference>
<dbReference type="SUPFAM" id="SSF52821">
    <property type="entry name" value="Rhodanese/Cell cycle control phosphatase"/>
    <property type="match status" value="1"/>
</dbReference>
<dbReference type="GO" id="GO:0005524">
    <property type="term" value="F:ATP binding"/>
    <property type="evidence" value="ECO:0007669"/>
    <property type="project" value="UniProtKB-KW"/>
</dbReference>
<evidence type="ECO:0000313" key="12">
    <source>
        <dbReference type="EMBL" id="KAK5952634.1"/>
    </source>
</evidence>
<evidence type="ECO:0000256" key="1">
    <source>
        <dbReference type="ARBA" id="ARBA00004514"/>
    </source>
</evidence>
<dbReference type="FunFam" id="3.40.50.720:FF:000033">
    <property type="entry name" value="Adenylyltransferase and sulfurtransferase MOCS3"/>
    <property type="match status" value="1"/>
</dbReference>
<dbReference type="PANTHER" id="PTHR10953:SF102">
    <property type="entry name" value="ADENYLYLTRANSFERASE AND SULFURTRANSFERASE MOCS3"/>
    <property type="match status" value="1"/>
</dbReference>
<evidence type="ECO:0000256" key="8">
    <source>
        <dbReference type="ARBA" id="ARBA00023150"/>
    </source>
</evidence>
<dbReference type="Pfam" id="PF00899">
    <property type="entry name" value="ThiF"/>
    <property type="match status" value="1"/>
</dbReference>
<evidence type="ECO:0000256" key="10">
    <source>
        <dbReference type="ARBA" id="ARBA00043893"/>
    </source>
</evidence>
<reference evidence="12 13" key="1">
    <citation type="submission" date="2022-12" db="EMBL/GenBank/DDBJ databases">
        <title>Genomic features and morphological characterization of a novel Knufia sp. strain isolated from spacecraft assembly facility.</title>
        <authorList>
            <person name="Teixeira M."/>
            <person name="Chander A.M."/>
            <person name="Stajich J.E."/>
            <person name="Venkateswaran K."/>
        </authorList>
    </citation>
    <scope>NUCLEOTIDE SEQUENCE [LARGE SCALE GENOMIC DNA]</scope>
    <source>
        <strain evidence="12 13">FJI-L2-BK-P2</strain>
    </source>
</reference>
<keyword evidence="7" id="KW-0067">ATP-binding</keyword>
<evidence type="ECO:0000256" key="4">
    <source>
        <dbReference type="ARBA" id="ARBA00022695"/>
    </source>
</evidence>
<dbReference type="PROSITE" id="PS50206">
    <property type="entry name" value="RHODANESE_3"/>
    <property type="match status" value="1"/>
</dbReference>
<dbReference type="Gene3D" id="3.40.50.720">
    <property type="entry name" value="NAD(P)-binding Rossmann-like Domain"/>
    <property type="match status" value="1"/>
</dbReference>
<evidence type="ECO:0000259" key="11">
    <source>
        <dbReference type="PROSITE" id="PS50206"/>
    </source>
</evidence>
<dbReference type="InterPro" id="IPR036873">
    <property type="entry name" value="Rhodanese-like_dom_sf"/>
</dbReference>
<sequence>MSPSLSSSNDGLADNVSGLDASTYTQQFSHYTAAMNETDSDGENVANHVADTRAQNTNGVNDTSTHDPTNFSSILTPAPALASSRYNRQMLIPNISLSGQQHISTAKILIIGLGGLGSPAALYLAGAGVGKLGLMDNDTVELSNLHRQVVHRESSVRDGMTKVESAIRGCRELNGEVEVVGHEMRLDLSTREKAEEVMRVVEQYDIVLDCTDNPATRYLISDLCVLLGKVLVSGAAQRLEGQITVLNYLLPGGEGRGPCYRCVFPNPPSPEMVKGCGEIGILGPVVGAIGTLMASEALRLVVKGVDEVRKPSMLLYNAWSVDPRGMFRSIGLRGKRGDCVACGDDEVVEAKGLKKVSRGGIIDGHMDYVTFCGVVEDVRLLDKEQRVDAAEFLSVMGSKGRTPEVDREKQRHKWRNVLVVDTRELHEVEMGPKVEVGVNIPISRILRPNGIDDVAKRLDDGEHDAMIFVCQQGNDSQVAAKKLLDWRAQQQSRRSEADQDITQGTDGRQWDNIFIGDIVGGYAALEKA</sequence>
<dbReference type="PANTHER" id="PTHR10953">
    <property type="entry name" value="UBIQUITIN-ACTIVATING ENZYME E1"/>
    <property type="match status" value="1"/>
</dbReference>
<name>A0AAN8ECX8_9EURO</name>
<evidence type="ECO:0000256" key="5">
    <source>
        <dbReference type="ARBA" id="ARBA00022741"/>
    </source>
</evidence>
<dbReference type="GO" id="GO:0006777">
    <property type="term" value="P:Mo-molybdopterin cofactor biosynthetic process"/>
    <property type="evidence" value="ECO:0007669"/>
    <property type="project" value="UniProtKB-KW"/>
</dbReference>
<dbReference type="CDD" id="cd00757">
    <property type="entry name" value="ThiF_MoeB_HesA_family"/>
    <property type="match status" value="1"/>
</dbReference>
<dbReference type="InterPro" id="IPR001763">
    <property type="entry name" value="Rhodanese-like_dom"/>
</dbReference>
<evidence type="ECO:0000256" key="6">
    <source>
        <dbReference type="ARBA" id="ARBA00022786"/>
    </source>
</evidence>
<keyword evidence="8" id="KW-0501">Molybdenum cofactor biosynthesis</keyword>
<dbReference type="GO" id="GO:0016779">
    <property type="term" value="F:nucleotidyltransferase activity"/>
    <property type="evidence" value="ECO:0007669"/>
    <property type="project" value="UniProtKB-KW"/>
</dbReference>
<dbReference type="GO" id="GO:0002143">
    <property type="term" value="P:tRNA wobble position uridine thiolation"/>
    <property type="evidence" value="ECO:0007669"/>
    <property type="project" value="TreeGrafter"/>
</dbReference>
<evidence type="ECO:0000256" key="7">
    <source>
        <dbReference type="ARBA" id="ARBA00022840"/>
    </source>
</evidence>
<proteinExistence type="predicted"/>
<dbReference type="InterPro" id="IPR000594">
    <property type="entry name" value="ThiF_NAD_FAD-bd"/>
</dbReference>
<protein>
    <submittedName>
        <fullName evidence="12">Glycerol-3-phosphate dehydrogenase</fullName>
        <ecNumber evidence="12">1.1.1.8</ecNumber>
    </submittedName>
</protein>
<gene>
    <name evidence="12" type="primary">GPD1_2</name>
    <name evidence="12" type="ORF">OHC33_006226</name>
</gene>
<keyword evidence="13" id="KW-1185">Reference proteome</keyword>
<dbReference type="GO" id="GO:0005829">
    <property type="term" value="C:cytosol"/>
    <property type="evidence" value="ECO:0007669"/>
    <property type="project" value="UniProtKB-SubCell"/>
</dbReference>
<keyword evidence="9" id="KW-0511">Multifunctional enzyme</keyword>
<evidence type="ECO:0000256" key="9">
    <source>
        <dbReference type="ARBA" id="ARBA00023268"/>
    </source>
</evidence>
<accession>A0AAN8ECX8</accession>
<dbReference type="GO" id="GO:0004792">
    <property type="term" value="F:thiosulfate-cyanide sulfurtransferase activity"/>
    <property type="evidence" value="ECO:0007669"/>
    <property type="project" value="TreeGrafter"/>
</dbReference>
<dbReference type="GO" id="GO:0042292">
    <property type="term" value="F:URM1 activating enzyme activity"/>
    <property type="evidence" value="ECO:0007669"/>
    <property type="project" value="TreeGrafter"/>
</dbReference>
<keyword evidence="3" id="KW-0819">tRNA processing</keyword>
<dbReference type="EMBL" id="JAKLMC020000014">
    <property type="protein sequence ID" value="KAK5952634.1"/>
    <property type="molecule type" value="Genomic_DNA"/>
</dbReference>
<keyword evidence="2" id="KW-0808">Transferase</keyword>
<dbReference type="InterPro" id="IPR045886">
    <property type="entry name" value="ThiF/MoeB/HesA"/>
</dbReference>
<keyword evidence="6" id="KW-0833">Ubl conjugation pathway</keyword>
<evidence type="ECO:0000256" key="3">
    <source>
        <dbReference type="ARBA" id="ARBA00022694"/>
    </source>
</evidence>
<evidence type="ECO:0000256" key="2">
    <source>
        <dbReference type="ARBA" id="ARBA00022679"/>
    </source>
</evidence>
<dbReference type="GO" id="GO:0141152">
    <property type="term" value="F:glycerol-3-phosphate dehydrogenase (NAD+) activity"/>
    <property type="evidence" value="ECO:0007669"/>
    <property type="project" value="UniProtKB-EC"/>
</dbReference>
<dbReference type="Proteomes" id="UP001316803">
    <property type="component" value="Unassembled WGS sequence"/>
</dbReference>
<comment type="function">
    <text evidence="10">Plays a central role in 2-thiolation of mcm(5)S(2)U at tRNA wobble positions of cytosolic tRNA(Lys), tRNA(Glu) and tRNA(Gln). Also essential during biosynthesis of the molybdenum cofactor. Acts by mediating the C-terminal thiocarboxylation of sulfur carriers urm1 and mocs2a. Its N-terminus first activates urm1 and mocs2a as acyl-adenylates (-COAMP), then the persulfide sulfur on the catalytic cysteine is transferred to urm1 and mocs2a to form thiocarboxylation (-COSH) of their C-terminus. The reaction probably involves hydrogen sulfide that is generated from the persulfide intermediate and that acts as a nucleophile towards urm1 and mocs2a. Subsequently, a transient disulfide bond is formed. Does not use thiosulfate as sulfur donor; nfs1 probably acting as a sulfur donor for thiocarboxylation reactions.</text>
</comment>
<feature type="domain" description="Rhodanese" evidence="11">
    <location>
        <begin position="413"/>
        <end position="485"/>
    </location>
</feature>
<dbReference type="SUPFAM" id="SSF69572">
    <property type="entry name" value="Activating enzymes of the ubiquitin-like proteins"/>
    <property type="match status" value="1"/>
</dbReference>